<feature type="binding site" evidence="6">
    <location>
        <position position="229"/>
    </location>
    <ligand>
        <name>S-adenosyl-L-methionine</name>
        <dbReference type="ChEBI" id="CHEBI:59789"/>
    </ligand>
</feature>
<comment type="similarity">
    <text evidence="1 6">Belongs to the methyltransferase superfamily. PrmA family.</text>
</comment>
<dbReference type="GO" id="GO:0005829">
    <property type="term" value="C:cytosol"/>
    <property type="evidence" value="ECO:0007669"/>
    <property type="project" value="TreeGrafter"/>
</dbReference>
<dbReference type="GO" id="GO:0005840">
    <property type="term" value="C:ribosome"/>
    <property type="evidence" value="ECO:0007669"/>
    <property type="project" value="UniProtKB-KW"/>
</dbReference>
<dbReference type="Gene3D" id="3.40.50.150">
    <property type="entry name" value="Vaccinia Virus protein VP39"/>
    <property type="match status" value="1"/>
</dbReference>
<evidence type="ECO:0000256" key="3">
    <source>
        <dbReference type="ARBA" id="ARBA00022603"/>
    </source>
</evidence>
<dbReference type="RefSeq" id="WP_016494955.1">
    <property type="nucleotide sequence ID" value="NC_021499.1"/>
</dbReference>
<keyword evidence="7" id="KW-0689">Ribosomal protein</keyword>
<keyword evidence="5 6" id="KW-0949">S-adenosyl-L-methionine</keyword>
<evidence type="ECO:0000256" key="6">
    <source>
        <dbReference type="HAMAP-Rule" id="MF_00735"/>
    </source>
</evidence>
<dbReference type="PANTHER" id="PTHR43648:SF1">
    <property type="entry name" value="ELECTRON TRANSFER FLAVOPROTEIN BETA SUBUNIT LYSINE METHYLTRANSFERASE"/>
    <property type="match status" value="1"/>
</dbReference>
<keyword evidence="3 6" id="KW-0489">Methyltransferase</keyword>
<comment type="function">
    <text evidence="6">Methylates ribosomal protein L11.</text>
</comment>
<dbReference type="STRING" id="1245471.PCA10_50960"/>
<feature type="binding site" evidence="6">
    <location>
        <position position="144"/>
    </location>
    <ligand>
        <name>S-adenosyl-L-methionine</name>
        <dbReference type="ChEBI" id="CHEBI:59789"/>
    </ligand>
</feature>
<dbReference type="OrthoDB" id="9785995at2"/>
<dbReference type="GO" id="GO:0032259">
    <property type="term" value="P:methylation"/>
    <property type="evidence" value="ECO:0007669"/>
    <property type="project" value="UniProtKB-KW"/>
</dbReference>
<evidence type="ECO:0000256" key="4">
    <source>
        <dbReference type="ARBA" id="ARBA00022679"/>
    </source>
</evidence>
<evidence type="ECO:0000256" key="5">
    <source>
        <dbReference type="ARBA" id="ARBA00022691"/>
    </source>
</evidence>
<dbReference type="Proteomes" id="UP000015503">
    <property type="component" value="Chromosome"/>
</dbReference>
<keyword evidence="4 6" id="KW-0808">Transferase</keyword>
<sequence>MPWLQVRLAITPDQAETYEDALLEVGAVSVTFMDAEDQPIFEPDLGTTPLWTHTHLLALFEADTDEASLVAHLQLLTGGELPTHQIERIEDQDWERSWMDNFQPMRFGRRLWIVPSWHEAPEPDAVNLLLDPGLAFGTGTHPTTALCLEWLDGQALDGCEVLDFGCGSGILAIAALLLGARQAVGTDIDPQALEASRDNAMRNGIDPQRFPVYLPADLPAKQAEVVVANILAGPLVSLAPQITSLVAPGGRLALSGILAEQADEVRAAYTDAFDLDPTAEKDGWVRISGLRR</sequence>
<evidence type="ECO:0000313" key="7">
    <source>
        <dbReference type="EMBL" id="BAN50828.1"/>
    </source>
</evidence>
<keyword evidence="7" id="KW-0687">Ribonucleoprotein</keyword>
<dbReference type="InterPro" id="IPR029063">
    <property type="entry name" value="SAM-dependent_MTases_sf"/>
</dbReference>
<evidence type="ECO:0000313" key="8">
    <source>
        <dbReference type="Proteomes" id="UP000015503"/>
    </source>
</evidence>
<dbReference type="InterPro" id="IPR004498">
    <property type="entry name" value="Ribosomal_PrmA_MeTrfase"/>
</dbReference>
<dbReference type="KEGG" id="pre:PCA10_50960"/>
<dbReference type="Pfam" id="PF06325">
    <property type="entry name" value="PrmA"/>
    <property type="match status" value="1"/>
</dbReference>
<protein>
    <recommendedName>
        <fullName evidence="6">Ribosomal protein L11 methyltransferase</fullName>
        <shortName evidence="6">L11 Mtase</shortName>
        <ecNumber evidence="6">2.1.1.-</ecNumber>
    </recommendedName>
</protein>
<dbReference type="InterPro" id="IPR050078">
    <property type="entry name" value="Ribosomal_L11_MeTrfase_PrmA"/>
</dbReference>
<dbReference type="EMBL" id="AP013068">
    <property type="protein sequence ID" value="BAN50828.1"/>
    <property type="molecule type" value="Genomic_DNA"/>
</dbReference>
<gene>
    <name evidence="6 7" type="primary">prmA</name>
    <name evidence="7" type="ORF">PCA10_50960</name>
</gene>
<organism evidence="7 8">
    <name type="scientific">Metapseudomonas resinovorans NBRC 106553</name>
    <dbReference type="NCBI Taxonomy" id="1245471"/>
    <lineage>
        <taxon>Bacteria</taxon>
        <taxon>Pseudomonadati</taxon>
        <taxon>Pseudomonadota</taxon>
        <taxon>Gammaproteobacteria</taxon>
        <taxon>Pseudomonadales</taxon>
        <taxon>Pseudomonadaceae</taxon>
        <taxon>Metapseudomonas</taxon>
    </lineage>
</organism>
<reference evidence="7 8" key="1">
    <citation type="journal article" date="2013" name="Genome Announc.">
        <title>Complete Genome Sequence of the Carbazole Degrader Pseudomonas resinovorans Strain CA10 (NBRC 106553).</title>
        <authorList>
            <person name="Shintani M."/>
            <person name="Hosoyama A."/>
            <person name="Ohji S."/>
            <person name="Tsuchikane K."/>
            <person name="Takarada H."/>
            <person name="Yamazoe A."/>
            <person name="Fujita N."/>
            <person name="Nojiri H."/>
        </authorList>
    </citation>
    <scope>NUCLEOTIDE SEQUENCE [LARGE SCALE GENOMIC DNA]</scope>
    <source>
        <strain evidence="7 8">NBRC 106553</strain>
    </source>
</reference>
<feature type="binding site" evidence="6">
    <location>
        <position position="187"/>
    </location>
    <ligand>
        <name>S-adenosyl-L-methionine</name>
        <dbReference type="ChEBI" id="CHEBI:59789"/>
    </ligand>
</feature>
<dbReference type="GO" id="GO:0016279">
    <property type="term" value="F:protein-lysine N-methyltransferase activity"/>
    <property type="evidence" value="ECO:0007669"/>
    <property type="project" value="TreeGrafter"/>
</dbReference>
<comment type="subcellular location">
    <subcellularLocation>
        <location evidence="6">Cytoplasm</location>
    </subcellularLocation>
</comment>
<dbReference type="PIRSF" id="PIRSF000401">
    <property type="entry name" value="RPL11_MTase"/>
    <property type="match status" value="1"/>
</dbReference>
<name>S6AWR0_METRE</name>
<dbReference type="HAMAP" id="MF_00735">
    <property type="entry name" value="Methyltr_PrmA"/>
    <property type="match status" value="1"/>
</dbReference>
<keyword evidence="2 6" id="KW-0963">Cytoplasm</keyword>
<feature type="binding site" evidence="6">
    <location>
        <position position="165"/>
    </location>
    <ligand>
        <name>S-adenosyl-L-methionine</name>
        <dbReference type="ChEBI" id="CHEBI:59789"/>
    </ligand>
</feature>
<dbReference type="AlphaFoldDB" id="S6AWR0"/>
<dbReference type="CDD" id="cd02440">
    <property type="entry name" value="AdoMet_MTases"/>
    <property type="match status" value="1"/>
</dbReference>
<dbReference type="EC" id="2.1.1.-" evidence="6"/>
<comment type="catalytic activity">
    <reaction evidence="6">
        <text>L-lysyl-[protein] + 3 S-adenosyl-L-methionine = N(6),N(6),N(6)-trimethyl-L-lysyl-[protein] + 3 S-adenosyl-L-homocysteine + 3 H(+)</text>
        <dbReference type="Rhea" id="RHEA:54192"/>
        <dbReference type="Rhea" id="RHEA-COMP:9752"/>
        <dbReference type="Rhea" id="RHEA-COMP:13826"/>
        <dbReference type="ChEBI" id="CHEBI:15378"/>
        <dbReference type="ChEBI" id="CHEBI:29969"/>
        <dbReference type="ChEBI" id="CHEBI:57856"/>
        <dbReference type="ChEBI" id="CHEBI:59789"/>
        <dbReference type="ChEBI" id="CHEBI:61961"/>
    </reaction>
</comment>
<dbReference type="HOGENOM" id="CLU_049382_4_1_6"/>
<dbReference type="NCBIfam" id="TIGR00406">
    <property type="entry name" value="prmA"/>
    <property type="match status" value="1"/>
</dbReference>
<dbReference type="PATRIC" id="fig|1245471.3.peg.5172"/>
<keyword evidence="8" id="KW-1185">Reference proteome</keyword>
<dbReference type="SUPFAM" id="SSF53335">
    <property type="entry name" value="S-adenosyl-L-methionine-dependent methyltransferases"/>
    <property type="match status" value="1"/>
</dbReference>
<proteinExistence type="inferred from homology"/>
<dbReference type="PANTHER" id="PTHR43648">
    <property type="entry name" value="ELECTRON TRANSFER FLAVOPROTEIN BETA SUBUNIT LYSINE METHYLTRANSFERASE"/>
    <property type="match status" value="1"/>
</dbReference>
<accession>S6AWR0</accession>
<evidence type="ECO:0000256" key="1">
    <source>
        <dbReference type="ARBA" id="ARBA00009741"/>
    </source>
</evidence>
<dbReference type="eggNOG" id="COG2264">
    <property type="taxonomic scope" value="Bacteria"/>
</dbReference>
<evidence type="ECO:0000256" key="2">
    <source>
        <dbReference type="ARBA" id="ARBA00022490"/>
    </source>
</evidence>